<feature type="domain" description="Methyl-accepting transducer" evidence="9">
    <location>
        <begin position="432"/>
        <end position="647"/>
    </location>
</feature>
<dbReference type="Gene3D" id="6.10.340.10">
    <property type="match status" value="1"/>
</dbReference>
<dbReference type="PROSITE" id="PS50885">
    <property type="entry name" value="HAMP"/>
    <property type="match status" value="2"/>
</dbReference>
<dbReference type="GO" id="GO:0006935">
    <property type="term" value="P:chemotaxis"/>
    <property type="evidence" value="ECO:0007669"/>
    <property type="project" value="UniProtKB-KW"/>
</dbReference>
<feature type="region of interest" description="Disordered" evidence="6">
    <location>
        <begin position="700"/>
        <end position="743"/>
    </location>
</feature>
<feature type="transmembrane region" description="Helical" evidence="7">
    <location>
        <begin position="315"/>
        <end position="336"/>
    </location>
</feature>
<reference evidence="11 12" key="1">
    <citation type="submission" date="2020-02" db="EMBL/GenBank/DDBJ databases">
        <authorList>
            <person name="Dziuba M."/>
            <person name="Kuznetsov B."/>
            <person name="Mardanov A."/>
            <person name="Ravin N."/>
            <person name="Grouzdev D."/>
        </authorList>
    </citation>
    <scope>NUCLEOTIDE SEQUENCE [LARGE SCALE GENOMIC DNA]</scope>
    <source>
        <strain evidence="11 12">SpK</strain>
    </source>
</reference>
<comment type="subcellular location">
    <subcellularLocation>
        <location evidence="1">Membrane</location>
    </subcellularLocation>
</comment>
<comment type="caution">
    <text evidence="11">The sequence shown here is derived from an EMBL/GenBank/DDBJ whole genome shotgun (WGS) entry which is preliminary data.</text>
</comment>
<evidence type="ECO:0000313" key="12">
    <source>
        <dbReference type="Proteomes" id="UP000480684"/>
    </source>
</evidence>
<dbReference type="Pfam" id="PF00015">
    <property type="entry name" value="MCPsignal"/>
    <property type="match status" value="1"/>
</dbReference>
<dbReference type="GO" id="GO:0007165">
    <property type="term" value="P:signal transduction"/>
    <property type="evidence" value="ECO:0007669"/>
    <property type="project" value="UniProtKB-KW"/>
</dbReference>
<dbReference type="PROSITE" id="PS50111">
    <property type="entry name" value="CHEMOTAXIS_TRANSDUC_2"/>
    <property type="match status" value="1"/>
</dbReference>
<protein>
    <submittedName>
        <fullName evidence="11">HAMP domain-containing protein</fullName>
    </submittedName>
</protein>
<dbReference type="InterPro" id="IPR004089">
    <property type="entry name" value="MCPsignal_dom"/>
</dbReference>
<sequence>MRMSVKLKLALSFGLILVLSAVAAFIGVNSLNQLDQTAQGLVNGPAKRQSIVQDLNTTFVAVVKAEKNMMLAATEEDIERYDKEVLALRDEVRNLRDEYRGVASEDGRKRIDAFTVEWERYVAVQDKVRELTHQNSNVKAREMSMKIGAPILQPMIDGLRALSQRLETATGDRARARVLIDRMVGRTIEAVKDQKNALLLNDVAAMEPYERASNEAVADVRHLRDQARPLLGEEEGRQLDQLSAQFERWAKTNTDALALNHENSNTRAAELSASQGRQSLDKAQRVLDDIVGLNQVLMKEATQNASETAASVRNLLITVVVVSLVLGIAAATWMAISISRGLGRSVALANAVALGDLTQTVEVSSNDEIKDLVDSLNAMTANLRATAGVAERIAQGDLTVQAKRLSDKDVLGIALETMVEKLREVVADAGSAAENVAAGSQELSASSEQLSQGATEQASSTEEASASMEEMAANIRQNAENASQTEKIARQSAKDAQASGEAVSRAVEAMRTIAEKIGIVQEIARQTDLLALNAAVEAARAGEHGKGFAVVASEVRKLAERSQAAAAEISGLSGETVKVAQEAGDMLGKLVPDIKKTAELVEEITAACREQDIGADQINQAIQQLDKVTQQNASASEQASATSEELATQAEALQHTIAFFRVDGNGAAKPRTKPAPARPVAKSAAVHAVAHLTAAASGVRAAPRKVAGAKPNGKGNGKSNGAGYAFDLSTGGPDGQDAEFERC</sequence>
<dbReference type="Pfam" id="PF12729">
    <property type="entry name" value="4HB_MCP_1"/>
    <property type="match status" value="1"/>
</dbReference>
<keyword evidence="7" id="KW-0812">Transmembrane</keyword>
<dbReference type="InterPro" id="IPR024478">
    <property type="entry name" value="HlyB_4HB_MCP"/>
</dbReference>
<dbReference type="Pfam" id="PF00672">
    <property type="entry name" value="HAMP"/>
    <property type="match status" value="1"/>
</dbReference>
<feature type="coiled-coil region" evidence="5">
    <location>
        <begin position="618"/>
        <end position="645"/>
    </location>
</feature>
<evidence type="ECO:0000256" key="3">
    <source>
        <dbReference type="ARBA" id="ARBA00029447"/>
    </source>
</evidence>
<feature type="region of interest" description="Disordered" evidence="6">
    <location>
        <begin position="438"/>
        <end position="499"/>
    </location>
</feature>
<proteinExistence type="inferred from homology"/>
<keyword evidence="4" id="KW-0807">Transducer</keyword>
<feature type="domain" description="HAMP" evidence="10">
    <location>
        <begin position="336"/>
        <end position="388"/>
    </location>
</feature>
<evidence type="ECO:0000259" key="9">
    <source>
        <dbReference type="PROSITE" id="PS50111"/>
    </source>
</evidence>
<keyword evidence="7" id="KW-0472">Membrane</keyword>
<dbReference type="SUPFAM" id="SSF58104">
    <property type="entry name" value="Methyl-accepting chemotaxis protein (MCP) signaling domain"/>
    <property type="match status" value="1"/>
</dbReference>
<feature type="signal peptide" evidence="8">
    <location>
        <begin position="1"/>
        <end position="23"/>
    </location>
</feature>
<evidence type="ECO:0000256" key="4">
    <source>
        <dbReference type="PROSITE-ProRule" id="PRU00284"/>
    </source>
</evidence>
<dbReference type="PANTHER" id="PTHR43531:SF11">
    <property type="entry name" value="METHYL-ACCEPTING CHEMOTAXIS PROTEIN 3"/>
    <property type="match status" value="1"/>
</dbReference>
<keyword evidence="8" id="KW-0732">Signal</keyword>
<dbReference type="PANTHER" id="PTHR43531">
    <property type="entry name" value="PROTEIN ICFG"/>
    <property type="match status" value="1"/>
</dbReference>
<evidence type="ECO:0000256" key="6">
    <source>
        <dbReference type="SAM" id="MobiDB-lite"/>
    </source>
</evidence>
<dbReference type="Proteomes" id="UP000480684">
    <property type="component" value="Unassembled WGS sequence"/>
</dbReference>
<evidence type="ECO:0000256" key="5">
    <source>
        <dbReference type="SAM" id="Coils"/>
    </source>
</evidence>
<feature type="compositionally biased region" description="Polar residues" evidence="6">
    <location>
        <begin position="475"/>
        <end position="486"/>
    </location>
</feature>
<comment type="similarity">
    <text evidence="3">Belongs to the methyl-accepting chemotaxis (MCP) protein family.</text>
</comment>
<dbReference type="GO" id="GO:0005886">
    <property type="term" value="C:plasma membrane"/>
    <property type="evidence" value="ECO:0007669"/>
    <property type="project" value="TreeGrafter"/>
</dbReference>
<dbReference type="InterPro" id="IPR003660">
    <property type="entry name" value="HAMP_dom"/>
</dbReference>
<evidence type="ECO:0000259" key="10">
    <source>
        <dbReference type="PROSITE" id="PS50885"/>
    </source>
</evidence>
<dbReference type="FunFam" id="1.10.287.950:FF:000001">
    <property type="entry name" value="Methyl-accepting chemotaxis sensory transducer"/>
    <property type="match status" value="1"/>
</dbReference>
<dbReference type="SMART" id="SM00283">
    <property type="entry name" value="MA"/>
    <property type="match status" value="1"/>
</dbReference>
<evidence type="ECO:0000256" key="8">
    <source>
        <dbReference type="SAM" id="SignalP"/>
    </source>
</evidence>
<gene>
    <name evidence="11" type="ORF">G4223_06340</name>
</gene>
<dbReference type="AlphaFoldDB" id="A0A7C9QSV4"/>
<dbReference type="Gene3D" id="1.10.287.950">
    <property type="entry name" value="Methyl-accepting chemotaxis protein"/>
    <property type="match status" value="1"/>
</dbReference>
<evidence type="ECO:0000256" key="2">
    <source>
        <dbReference type="ARBA" id="ARBA00022500"/>
    </source>
</evidence>
<keyword evidence="12" id="KW-1185">Reference proteome</keyword>
<dbReference type="SMART" id="SM00304">
    <property type="entry name" value="HAMP"/>
    <property type="match status" value="1"/>
</dbReference>
<keyword evidence="7" id="KW-1133">Transmembrane helix</keyword>
<feature type="coiled-coil region" evidence="5">
    <location>
        <begin position="64"/>
        <end position="105"/>
    </location>
</feature>
<feature type="compositionally biased region" description="Low complexity" evidence="6">
    <location>
        <begin position="438"/>
        <end position="473"/>
    </location>
</feature>
<organism evidence="11 12">
    <name type="scientific">Magnetospirillum aberrantis SpK</name>
    <dbReference type="NCBI Taxonomy" id="908842"/>
    <lineage>
        <taxon>Bacteria</taxon>
        <taxon>Pseudomonadati</taxon>
        <taxon>Pseudomonadota</taxon>
        <taxon>Alphaproteobacteria</taxon>
        <taxon>Rhodospirillales</taxon>
        <taxon>Rhodospirillaceae</taxon>
        <taxon>Magnetospirillum</taxon>
    </lineage>
</organism>
<name>A0A7C9QSV4_9PROT</name>
<keyword evidence="2" id="KW-0145">Chemotaxis</keyword>
<accession>A0A7C9QSV4</accession>
<dbReference type="GO" id="GO:0004888">
    <property type="term" value="F:transmembrane signaling receptor activity"/>
    <property type="evidence" value="ECO:0007669"/>
    <property type="project" value="TreeGrafter"/>
</dbReference>
<dbReference type="CDD" id="cd06225">
    <property type="entry name" value="HAMP"/>
    <property type="match status" value="1"/>
</dbReference>
<keyword evidence="5" id="KW-0175">Coiled coil</keyword>
<dbReference type="InterPro" id="IPR051310">
    <property type="entry name" value="MCP_chemotaxis"/>
</dbReference>
<feature type="chain" id="PRO_5028924985" evidence="8">
    <location>
        <begin position="24"/>
        <end position="743"/>
    </location>
</feature>
<dbReference type="RefSeq" id="WP_163676687.1">
    <property type="nucleotide sequence ID" value="NZ_JAAIYP010000034.1"/>
</dbReference>
<evidence type="ECO:0000256" key="1">
    <source>
        <dbReference type="ARBA" id="ARBA00004370"/>
    </source>
</evidence>
<dbReference type="EMBL" id="JAAIYP010000034">
    <property type="protein sequence ID" value="NFV79725.1"/>
    <property type="molecule type" value="Genomic_DNA"/>
</dbReference>
<feature type="domain" description="HAMP" evidence="10">
    <location>
        <begin position="389"/>
        <end position="427"/>
    </location>
</feature>
<evidence type="ECO:0000313" key="11">
    <source>
        <dbReference type="EMBL" id="NFV79725.1"/>
    </source>
</evidence>
<evidence type="ECO:0000256" key="7">
    <source>
        <dbReference type="SAM" id="Phobius"/>
    </source>
</evidence>